<gene>
    <name evidence="1" type="ORF">E2C01_039778</name>
</gene>
<keyword evidence="2" id="KW-1185">Reference proteome</keyword>
<proteinExistence type="predicted"/>
<sequence length="59" mass="6750">MFDILFSSVKSNTGDQVQYLAIPIQFSVHLSRWKYSTRSSGLKCNPILLHSGDTKEEFK</sequence>
<dbReference type="AlphaFoldDB" id="A0A5B7FLM3"/>
<reference evidence="1 2" key="1">
    <citation type="submission" date="2019-05" db="EMBL/GenBank/DDBJ databases">
        <title>Another draft genome of Portunus trituberculatus and its Hox gene families provides insights of decapod evolution.</title>
        <authorList>
            <person name="Jeong J.-H."/>
            <person name="Song I."/>
            <person name="Kim S."/>
            <person name="Choi T."/>
            <person name="Kim D."/>
            <person name="Ryu S."/>
            <person name="Kim W."/>
        </authorList>
    </citation>
    <scope>NUCLEOTIDE SEQUENCE [LARGE SCALE GENOMIC DNA]</scope>
    <source>
        <tissue evidence="1">Muscle</tissue>
    </source>
</reference>
<protein>
    <submittedName>
        <fullName evidence="1">Uncharacterized protein</fullName>
    </submittedName>
</protein>
<accession>A0A5B7FLM3</accession>
<dbReference type="EMBL" id="VSRR010007028">
    <property type="protein sequence ID" value="MPC46069.1"/>
    <property type="molecule type" value="Genomic_DNA"/>
</dbReference>
<evidence type="ECO:0000313" key="2">
    <source>
        <dbReference type="Proteomes" id="UP000324222"/>
    </source>
</evidence>
<name>A0A5B7FLM3_PORTR</name>
<evidence type="ECO:0000313" key="1">
    <source>
        <dbReference type="EMBL" id="MPC46069.1"/>
    </source>
</evidence>
<comment type="caution">
    <text evidence="1">The sequence shown here is derived from an EMBL/GenBank/DDBJ whole genome shotgun (WGS) entry which is preliminary data.</text>
</comment>
<organism evidence="1 2">
    <name type="scientific">Portunus trituberculatus</name>
    <name type="common">Swimming crab</name>
    <name type="synonym">Neptunus trituberculatus</name>
    <dbReference type="NCBI Taxonomy" id="210409"/>
    <lineage>
        <taxon>Eukaryota</taxon>
        <taxon>Metazoa</taxon>
        <taxon>Ecdysozoa</taxon>
        <taxon>Arthropoda</taxon>
        <taxon>Crustacea</taxon>
        <taxon>Multicrustacea</taxon>
        <taxon>Malacostraca</taxon>
        <taxon>Eumalacostraca</taxon>
        <taxon>Eucarida</taxon>
        <taxon>Decapoda</taxon>
        <taxon>Pleocyemata</taxon>
        <taxon>Brachyura</taxon>
        <taxon>Eubrachyura</taxon>
        <taxon>Portunoidea</taxon>
        <taxon>Portunidae</taxon>
        <taxon>Portuninae</taxon>
        <taxon>Portunus</taxon>
    </lineage>
</organism>
<dbReference type="Proteomes" id="UP000324222">
    <property type="component" value="Unassembled WGS sequence"/>
</dbReference>